<dbReference type="InterPro" id="IPR007076">
    <property type="entry name" value="TfoX_N"/>
</dbReference>
<sequence>MAAPPGFAEHCAQLLAPHGPVRLKRMFGGHGLYVDELFIALISRQTLYLKADDATREQFRAAGGRIFAPQMPGRGVVELPYWTVPEEALESDAAMAPWARLAIGAALRARAAAAPKRATAGPAPAKGAPAKRAVAKRALEKRPAAKRGAEDRPALPPAGRKRAG</sequence>
<dbReference type="Gene3D" id="3.30.1460.30">
    <property type="entry name" value="YgaC/TfoX-N like chaperone"/>
    <property type="match status" value="1"/>
</dbReference>
<feature type="domain" description="TfoX N-terminal" evidence="2">
    <location>
        <begin position="13"/>
        <end position="106"/>
    </location>
</feature>
<reference evidence="4" key="1">
    <citation type="submission" date="2015-07" db="EMBL/GenBank/DDBJ databases">
        <title>Discovery of a poly(ethylene terephthalate assimilation.</title>
        <authorList>
            <person name="Yoshida S."/>
            <person name="Hiraga K."/>
            <person name="Takehana T."/>
            <person name="Taniguchi I."/>
            <person name="Yamaji H."/>
            <person name="Maeda Y."/>
            <person name="Toyohara K."/>
            <person name="Miyamoto K."/>
            <person name="Kimura Y."/>
            <person name="Oda K."/>
        </authorList>
    </citation>
    <scope>NUCLEOTIDE SEQUENCE [LARGE SCALE GENOMIC DNA]</scope>
    <source>
        <strain evidence="4">NBRC 110686 / TISTR 2288 / 201-F6</strain>
    </source>
</reference>
<reference evidence="3 4" key="2">
    <citation type="journal article" date="2016" name="Science">
        <title>A bacterium that degrades and assimilates poly(ethylene terephthalate).</title>
        <authorList>
            <person name="Yoshida S."/>
            <person name="Hiraga K."/>
            <person name="Takehana T."/>
            <person name="Taniguchi I."/>
            <person name="Yamaji H."/>
            <person name="Maeda Y."/>
            <person name="Toyohara K."/>
            <person name="Miyamoto K."/>
            <person name="Kimura Y."/>
            <person name="Oda K."/>
        </authorList>
    </citation>
    <scope>NUCLEOTIDE SEQUENCE [LARGE SCALE GENOMIC DNA]</scope>
    <source>
        <strain evidence="4">NBRC 110686 / TISTR 2288 / 201-F6</strain>
    </source>
</reference>
<dbReference type="InterPro" id="IPR047525">
    <property type="entry name" value="TfoX-like"/>
</dbReference>
<feature type="compositionally biased region" description="Basic and acidic residues" evidence="1">
    <location>
        <begin position="137"/>
        <end position="153"/>
    </location>
</feature>
<accession>A0A0K8P4K8</accession>
<feature type="region of interest" description="Disordered" evidence="1">
    <location>
        <begin position="114"/>
        <end position="164"/>
    </location>
</feature>
<dbReference type="PANTHER" id="PTHR36121">
    <property type="entry name" value="PROTEIN SXY"/>
    <property type="match status" value="1"/>
</dbReference>
<evidence type="ECO:0000313" key="3">
    <source>
        <dbReference type="EMBL" id="GAP37592.1"/>
    </source>
</evidence>
<feature type="compositionally biased region" description="Low complexity" evidence="1">
    <location>
        <begin position="114"/>
        <end position="132"/>
    </location>
</feature>
<evidence type="ECO:0000313" key="4">
    <source>
        <dbReference type="Proteomes" id="UP000037660"/>
    </source>
</evidence>
<gene>
    <name evidence="3" type="ORF">ISF6_3537</name>
</gene>
<dbReference type="Proteomes" id="UP000037660">
    <property type="component" value="Unassembled WGS sequence"/>
</dbReference>
<dbReference type="AlphaFoldDB" id="A0A0K8P4K8"/>
<dbReference type="STRING" id="1547922.ISF6_3537"/>
<organism evidence="3 4">
    <name type="scientific">Piscinibacter sakaiensis</name>
    <name type="common">Ideonella sakaiensis</name>
    <dbReference type="NCBI Taxonomy" id="1547922"/>
    <lineage>
        <taxon>Bacteria</taxon>
        <taxon>Pseudomonadati</taxon>
        <taxon>Pseudomonadota</taxon>
        <taxon>Betaproteobacteria</taxon>
        <taxon>Burkholderiales</taxon>
        <taxon>Sphaerotilaceae</taxon>
        <taxon>Piscinibacter</taxon>
    </lineage>
</organism>
<name>A0A0K8P4K8_PISS1</name>
<protein>
    <submittedName>
        <fullName evidence="3">Regulator of competence-specific genes</fullName>
    </submittedName>
</protein>
<comment type="caution">
    <text evidence="3">The sequence shown here is derived from an EMBL/GenBank/DDBJ whole genome shotgun (WGS) entry which is preliminary data.</text>
</comment>
<dbReference type="PANTHER" id="PTHR36121:SF1">
    <property type="entry name" value="PROTEIN SXY"/>
    <property type="match status" value="1"/>
</dbReference>
<dbReference type="SUPFAM" id="SSF159894">
    <property type="entry name" value="YgaC/TfoX-N like"/>
    <property type="match status" value="1"/>
</dbReference>
<evidence type="ECO:0000256" key="1">
    <source>
        <dbReference type="SAM" id="MobiDB-lite"/>
    </source>
</evidence>
<dbReference type="Pfam" id="PF04993">
    <property type="entry name" value="TfoX_N"/>
    <property type="match status" value="1"/>
</dbReference>
<proteinExistence type="predicted"/>
<evidence type="ECO:0000259" key="2">
    <source>
        <dbReference type="Pfam" id="PF04993"/>
    </source>
</evidence>
<keyword evidence="4" id="KW-1185">Reference proteome</keyword>
<dbReference type="EMBL" id="BBYR01000051">
    <property type="protein sequence ID" value="GAP37592.1"/>
    <property type="molecule type" value="Genomic_DNA"/>
</dbReference>